<dbReference type="Proteomes" id="UP000003882">
    <property type="component" value="Unassembled WGS sequence"/>
</dbReference>
<accession>B6XX15</accession>
<reference evidence="1 2" key="1">
    <citation type="submission" date="2008-10" db="EMBL/GenBank/DDBJ databases">
        <title>Draft genome sequence of Bifidobacterium catenulatum (DSM 16992).</title>
        <authorList>
            <person name="Sudarsanam P."/>
            <person name="Ley R."/>
            <person name="Guruge J."/>
            <person name="Turnbaugh P.J."/>
            <person name="Mahowald M."/>
            <person name="Liep D."/>
            <person name="Gordon J."/>
        </authorList>
    </citation>
    <scope>NUCLEOTIDE SEQUENCE [LARGE SCALE GENOMIC DNA]</scope>
    <source>
        <strain evidence="1 2">DSM 16992</strain>
    </source>
</reference>
<gene>
    <name evidence="1" type="ORF">BIFCAT_01878</name>
</gene>
<dbReference type="EMBL" id="ABXY01000026">
    <property type="protein sequence ID" value="EEB20794.1"/>
    <property type="molecule type" value="Genomic_DNA"/>
</dbReference>
<proteinExistence type="predicted"/>
<name>B6XX15_9BIFI</name>
<sequence>MLNDITAQRNSQIKMQTKTIFNRSVGLMTDLLKTAQQVNLLAGFAFFEQARTLLNRTSFNAYEAIELENFTERVDNTLLHNTFRGEPLWKS</sequence>
<organism evidence="1 2">
    <name type="scientific">Bifidobacterium catenulatum DSM 16992 = JCM 1194 = LMG 11043</name>
    <dbReference type="NCBI Taxonomy" id="566552"/>
    <lineage>
        <taxon>Bacteria</taxon>
        <taxon>Bacillati</taxon>
        <taxon>Actinomycetota</taxon>
        <taxon>Actinomycetes</taxon>
        <taxon>Bifidobacteriales</taxon>
        <taxon>Bifidobacteriaceae</taxon>
        <taxon>Bifidobacterium</taxon>
    </lineage>
</organism>
<protein>
    <submittedName>
        <fullName evidence="1">Uncharacterized protein</fullName>
    </submittedName>
</protein>
<evidence type="ECO:0000313" key="1">
    <source>
        <dbReference type="EMBL" id="EEB20794.1"/>
    </source>
</evidence>
<reference evidence="1 2" key="2">
    <citation type="submission" date="2008-10" db="EMBL/GenBank/DDBJ databases">
        <authorList>
            <person name="Fulton L."/>
            <person name="Clifton S."/>
            <person name="Fulton B."/>
            <person name="Xu J."/>
            <person name="Minx P."/>
            <person name="Pepin K.H."/>
            <person name="Johnson M."/>
            <person name="Bhonagiri V."/>
            <person name="Nash W.E."/>
            <person name="Mardis E.R."/>
            <person name="Wilson R.K."/>
        </authorList>
    </citation>
    <scope>NUCLEOTIDE SEQUENCE [LARGE SCALE GENOMIC DNA]</scope>
    <source>
        <strain evidence="1 2">DSM 16992</strain>
    </source>
</reference>
<dbReference type="eggNOG" id="ENOG502ZQ2R">
    <property type="taxonomic scope" value="Bacteria"/>
</dbReference>
<dbReference type="AlphaFoldDB" id="B6XX15"/>
<evidence type="ECO:0000313" key="2">
    <source>
        <dbReference type="Proteomes" id="UP000003882"/>
    </source>
</evidence>
<comment type="caution">
    <text evidence="1">The sequence shown here is derived from an EMBL/GenBank/DDBJ whole genome shotgun (WGS) entry which is preliminary data.</text>
</comment>